<dbReference type="CDD" id="cd01561">
    <property type="entry name" value="CBS_like"/>
    <property type="match status" value="1"/>
</dbReference>
<evidence type="ECO:0000313" key="15">
    <source>
        <dbReference type="EMBL" id="QFZ91418.2"/>
    </source>
</evidence>
<sequence length="329" mass="34631">MSPAGNFFADNSQTIGKTPLVRLNRILKGAPVTLLAKVEGRNPAYSVKCRIGAAMIWDAEQRGLLGPGKELIEPTSGNTGIALAFVAAARGIPLTLTMPETMSLERRKLLAAYGAKLVLTEGVKGMTGAVRRAEDIAASDPDRYVLLQQFRNPANPAIHEQTTGPEIWEDTGGAIDILVSGVGTGGTITGVSRYIKETQGKPILSVAVEPEASPVISQRRAGIPLKPGPHKIQGIGAGFLPDNLDLSLVDQVEQVSNEEAIAYARRLAQEEGLISGISCGAAVAAAVRLAQQPEHAGKTIVVVLPDSGERYLSTALFDGIFNEQGLAIV</sequence>
<dbReference type="Pfam" id="PF00291">
    <property type="entry name" value="PALP"/>
    <property type="match status" value="1"/>
</dbReference>
<protein>
    <recommendedName>
        <fullName evidence="5 13">Cysteine synthase</fullName>
        <ecNumber evidence="4 13">2.5.1.47</ecNumber>
    </recommendedName>
</protein>
<evidence type="ECO:0000256" key="7">
    <source>
        <dbReference type="ARBA" id="ARBA00022679"/>
    </source>
</evidence>
<evidence type="ECO:0000259" key="14">
    <source>
        <dbReference type="Pfam" id="PF00291"/>
    </source>
</evidence>
<accession>A0AAT9JUH5</accession>
<keyword evidence="7 13" id="KW-0808">Transferase</keyword>
<evidence type="ECO:0000256" key="3">
    <source>
        <dbReference type="ARBA" id="ARBA00007103"/>
    </source>
</evidence>
<feature type="binding site" evidence="11">
    <location>
        <begin position="183"/>
        <end position="187"/>
    </location>
    <ligand>
        <name>pyridoxal 5'-phosphate</name>
        <dbReference type="ChEBI" id="CHEBI:597326"/>
    </ligand>
</feature>
<keyword evidence="8 11" id="KW-0663">Pyridoxal phosphate</keyword>
<dbReference type="PANTHER" id="PTHR10314">
    <property type="entry name" value="CYSTATHIONINE BETA-SYNTHASE"/>
    <property type="match status" value="1"/>
</dbReference>
<feature type="domain" description="Tryptophan synthase beta chain-like PALP" evidence="14">
    <location>
        <begin position="12"/>
        <end position="306"/>
    </location>
</feature>
<dbReference type="GO" id="GO:0004124">
    <property type="term" value="F:cysteine synthase activity"/>
    <property type="evidence" value="ECO:0007669"/>
    <property type="project" value="UniProtKB-UniRule"/>
</dbReference>
<feature type="binding site" evidence="11">
    <location>
        <position position="278"/>
    </location>
    <ligand>
        <name>pyridoxal 5'-phosphate</name>
        <dbReference type="ChEBI" id="CHEBI:597326"/>
    </ligand>
</feature>
<dbReference type="FunFam" id="3.40.50.1100:FF:000002">
    <property type="entry name" value="Cysteine synthase"/>
    <property type="match status" value="1"/>
</dbReference>
<dbReference type="PROSITE" id="PS00901">
    <property type="entry name" value="CYS_SYNTHASE"/>
    <property type="match status" value="1"/>
</dbReference>
<proteinExistence type="inferred from homology"/>
<evidence type="ECO:0000256" key="9">
    <source>
        <dbReference type="ARBA" id="ARBA00023192"/>
    </source>
</evidence>
<dbReference type="GO" id="GO:0005737">
    <property type="term" value="C:cytoplasm"/>
    <property type="evidence" value="ECO:0007669"/>
    <property type="project" value="UniProtKB-ARBA"/>
</dbReference>
<keyword evidence="9 13" id="KW-0198">Cysteine biosynthesis</keyword>
<keyword evidence="6 13" id="KW-0028">Amino-acid biosynthesis</keyword>
<gene>
    <name evidence="15" type="primary">cysK</name>
    <name evidence="15" type="ORF">EKO22_02570</name>
</gene>
<evidence type="ECO:0000256" key="10">
    <source>
        <dbReference type="ARBA" id="ARBA00047931"/>
    </source>
</evidence>
<comment type="catalytic activity">
    <reaction evidence="10 13">
        <text>O-acetyl-L-serine + hydrogen sulfide = L-cysteine + acetate</text>
        <dbReference type="Rhea" id="RHEA:14829"/>
        <dbReference type="ChEBI" id="CHEBI:29919"/>
        <dbReference type="ChEBI" id="CHEBI:30089"/>
        <dbReference type="ChEBI" id="CHEBI:35235"/>
        <dbReference type="ChEBI" id="CHEBI:58340"/>
        <dbReference type="EC" id="2.5.1.47"/>
    </reaction>
</comment>
<evidence type="ECO:0000256" key="1">
    <source>
        <dbReference type="ARBA" id="ARBA00001933"/>
    </source>
</evidence>
<feature type="binding site" evidence="11">
    <location>
        <position position="78"/>
    </location>
    <ligand>
        <name>pyridoxal 5'-phosphate</name>
        <dbReference type="ChEBI" id="CHEBI:597326"/>
    </ligand>
</feature>
<dbReference type="InterPro" id="IPR001926">
    <property type="entry name" value="TrpB-like_PALP"/>
</dbReference>
<dbReference type="AlphaFoldDB" id="A0AAT9JUH5"/>
<evidence type="ECO:0000256" key="5">
    <source>
        <dbReference type="ARBA" id="ARBA00019371"/>
    </source>
</evidence>
<name>A0AAT9JUH5_SYNEL</name>
<dbReference type="NCBIfam" id="TIGR01139">
    <property type="entry name" value="cysK"/>
    <property type="match status" value="1"/>
</dbReference>
<evidence type="ECO:0000256" key="13">
    <source>
        <dbReference type="RuleBase" id="RU003985"/>
    </source>
</evidence>
<dbReference type="EMBL" id="CP034671">
    <property type="protein sequence ID" value="QFZ91418.2"/>
    <property type="molecule type" value="Genomic_DNA"/>
</dbReference>
<evidence type="ECO:0000256" key="4">
    <source>
        <dbReference type="ARBA" id="ARBA00012681"/>
    </source>
</evidence>
<organism evidence="15">
    <name type="scientific">Synechococcus elongatus PCC 11802</name>
    <dbReference type="NCBI Taxonomy" id="2283154"/>
    <lineage>
        <taxon>Bacteria</taxon>
        <taxon>Bacillati</taxon>
        <taxon>Cyanobacteriota</taxon>
        <taxon>Cyanophyceae</taxon>
        <taxon>Synechococcales</taxon>
        <taxon>Synechococcaceae</taxon>
        <taxon>Synechococcus</taxon>
    </lineage>
</organism>
<dbReference type="InterPro" id="IPR036052">
    <property type="entry name" value="TrpB-like_PALP_sf"/>
</dbReference>
<dbReference type="FunFam" id="3.40.50.1100:FF:000067">
    <property type="entry name" value="Cysteine synthase"/>
    <property type="match status" value="1"/>
</dbReference>
<reference evidence="15" key="1">
    <citation type="submission" date="2024-01" db="EMBL/GenBank/DDBJ databases">
        <title>Synechococcus elongatus PCC 11802, a close yet different native of Synechococcus elongatus PCC 11801.</title>
        <authorList>
            <person name="Jaiswal D."/>
            <person name="Sengupta A."/>
            <person name="Sengupta S."/>
            <person name="Pakrasi H.B."/>
            <person name="Wangikar P."/>
        </authorList>
    </citation>
    <scope>NUCLEOTIDE SEQUENCE</scope>
    <source>
        <strain evidence="15">PCC 11802</strain>
    </source>
</reference>
<evidence type="ECO:0000256" key="2">
    <source>
        <dbReference type="ARBA" id="ARBA00004962"/>
    </source>
</evidence>
<evidence type="ECO:0000256" key="8">
    <source>
        <dbReference type="ARBA" id="ARBA00022898"/>
    </source>
</evidence>
<dbReference type="RefSeq" id="WP_208677652.1">
    <property type="nucleotide sequence ID" value="NZ_CP034671.2"/>
</dbReference>
<evidence type="ECO:0000256" key="6">
    <source>
        <dbReference type="ARBA" id="ARBA00022605"/>
    </source>
</evidence>
<comment type="cofactor">
    <cofactor evidence="1 11 13">
        <name>pyridoxal 5'-phosphate</name>
        <dbReference type="ChEBI" id="CHEBI:597326"/>
    </cofactor>
</comment>
<dbReference type="GO" id="GO:0006535">
    <property type="term" value="P:cysteine biosynthetic process from serine"/>
    <property type="evidence" value="ECO:0007669"/>
    <property type="project" value="UniProtKB-UniRule"/>
</dbReference>
<dbReference type="Gene3D" id="3.40.50.1100">
    <property type="match status" value="2"/>
</dbReference>
<dbReference type="InterPro" id="IPR001216">
    <property type="entry name" value="P-phosphate_BS"/>
</dbReference>
<dbReference type="InterPro" id="IPR050214">
    <property type="entry name" value="Cys_Synth/Cystath_Beta-Synth"/>
</dbReference>
<comment type="pathway">
    <text evidence="2">Amino-acid biosynthesis; L-cysteine biosynthesis; L-cysteine from L-serine: step 2/2.</text>
</comment>
<dbReference type="InterPro" id="IPR005856">
    <property type="entry name" value="Cys_synth"/>
</dbReference>
<dbReference type="SUPFAM" id="SSF53686">
    <property type="entry name" value="Tryptophan synthase beta subunit-like PLP-dependent enzymes"/>
    <property type="match status" value="1"/>
</dbReference>
<dbReference type="NCBIfam" id="TIGR01136">
    <property type="entry name" value="cysKM"/>
    <property type="match status" value="1"/>
</dbReference>
<evidence type="ECO:0000256" key="11">
    <source>
        <dbReference type="PIRSR" id="PIRSR605856-50"/>
    </source>
</evidence>
<dbReference type="InterPro" id="IPR005859">
    <property type="entry name" value="CysK"/>
</dbReference>
<dbReference type="EC" id="2.5.1.47" evidence="4 13"/>
<comment type="similarity">
    <text evidence="3 13">Belongs to the cysteine synthase/cystathionine beta-synthase family.</text>
</comment>
<feature type="modified residue" description="N6-(pyridoxal phosphate)lysine" evidence="12">
    <location>
        <position position="48"/>
    </location>
</feature>
<evidence type="ECO:0000256" key="12">
    <source>
        <dbReference type="PIRSR" id="PIRSR605856-51"/>
    </source>
</evidence>